<dbReference type="InterPro" id="IPR001214">
    <property type="entry name" value="SET_dom"/>
</dbReference>
<dbReference type="AlphaFoldDB" id="A0A2H4S752"/>
<dbReference type="VEuPathDB" id="FungiDB:CCM_06111"/>
<dbReference type="PANTHER" id="PTHR47332:SF2">
    <property type="entry name" value="SET-6"/>
    <property type="match status" value="1"/>
</dbReference>
<dbReference type="Pfam" id="PF00856">
    <property type="entry name" value="SET"/>
    <property type="match status" value="1"/>
</dbReference>
<proteinExistence type="predicted"/>
<sequence>MQNAAEPSPKATAANSATSVPCDLPQSFGSVEVRPAGAMGNGLFATCDIPAGSRILAETAMFALSRTSHGPDCVNAFCTELQRLSLAEKKAFDELYHSTTYHITPVLRSKVREWYKHNVVTDTDGSVLKGKRLQDVSKATVKRFAKFVNNFVEMDLKDAHGGLFALSSRINHSCIPNAHKSYNPTIGRLTVHSIRAIRPGEQITVSYFENACRPKQERVFLLQRRWGFSCSCLACTDPGIENGRKRMYQLDQRLAAYTFLSILRLDSPENDSEALDDAQELITLLKEQGLEGMGLCNTVLQKAAKDFAVRELELERRLIGTETEHLGHEGAEFWLRLLTVFASDAFAHVTELQE</sequence>
<protein>
    <submittedName>
        <fullName evidence="2">TPR domain</fullName>
    </submittedName>
</protein>
<evidence type="ECO:0000259" key="1">
    <source>
        <dbReference type="PROSITE" id="PS50280"/>
    </source>
</evidence>
<dbReference type="VEuPathDB" id="FungiDB:A9K55_003472"/>
<dbReference type="InterPro" id="IPR053185">
    <property type="entry name" value="SET_domain_protein"/>
</dbReference>
<dbReference type="Gene3D" id="2.170.270.10">
    <property type="entry name" value="SET domain"/>
    <property type="match status" value="1"/>
</dbReference>
<dbReference type="CDD" id="cd20071">
    <property type="entry name" value="SET_SMYD"/>
    <property type="match status" value="1"/>
</dbReference>
<organism evidence="2 3">
    <name type="scientific">Cordyceps militaris</name>
    <name type="common">Caterpillar fungus</name>
    <name type="synonym">Clavaria militaris</name>
    <dbReference type="NCBI Taxonomy" id="73501"/>
    <lineage>
        <taxon>Eukaryota</taxon>
        <taxon>Fungi</taxon>
        <taxon>Dikarya</taxon>
        <taxon>Ascomycota</taxon>
        <taxon>Pezizomycotina</taxon>
        <taxon>Sordariomycetes</taxon>
        <taxon>Hypocreomycetidae</taxon>
        <taxon>Hypocreales</taxon>
        <taxon>Cordycipitaceae</taxon>
        <taxon>Cordyceps</taxon>
    </lineage>
</organism>
<gene>
    <name evidence="2" type="ORF">A9K55_003472</name>
</gene>
<dbReference type="OrthoDB" id="265717at2759"/>
<dbReference type="EMBL" id="CP023322">
    <property type="protein sequence ID" value="ATY58943.1"/>
    <property type="molecule type" value="Genomic_DNA"/>
</dbReference>
<evidence type="ECO:0000313" key="3">
    <source>
        <dbReference type="Proteomes" id="UP000323067"/>
    </source>
</evidence>
<accession>A0A2H4S752</accession>
<dbReference type="Proteomes" id="UP000323067">
    <property type="component" value="Chromosome iv"/>
</dbReference>
<dbReference type="PANTHER" id="PTHR47332">
    <property type="entry name" value="SET DOMAIN-CONTAINING PROTEIN 5"/>
    <property type="match status" value="1"/>
</dbReference>
<evidence type="ECO:0000313" key="2">
    <source>
        <dbReference type="EMBL" id="ATY58943.1"/>
    </source>
</evidence>
<feature type="domain" description="SET" evidence="1">
    <location>
        <begin position="26"/>
        <end position="208"/>
    </location>
</feature>
<dbReference type="InterPro" id="IPR046341">
    <property type="entry name" value="SET_dom_sf"/>
</dbReference>
<dbReference type="PROSITE" id="PS50280">
    <property type="entry name" value="SET"/>
    <property type="match status" value="1"/>
</dbReference>
<reference evidence="2 3" key="1">
    <citation type="journal article" date="2017" name="BMC Genomics">
        <title>Chromosome level assembly and secondary metabolite potential of the parasitic fungus Cordyceps militaris.</title>
        <authorList>
            <person name="Kramer G.J."/>
            <person name="Nodwell J.R."/>
        </authorList>
    </citation>
    <scope>NUCLEOTIDE SEQUENCE [LARGE SCALE GENOMIC DNA]</scope>
    <source>
        <strain evidence="2 3">ATCC 34164</strain>
    </source>
</reference>
<dbReference type="SUPFAM" id="SSF82199">
    <property type="entry name" value="SET domain"/>
    <property type="match status" value="1"/>
</dbReference>
<name>A0A2H4S752_CORMI</name>
<dbReference type="SMART" id="SM00317">
    <property type="entry name" value="SET"/>
    <property type="match status" value="1"/>
</dbReference>